<protein>
    <submittedName>
        <fullName evidence="2">Uncharacterized protein</fullName>
    </submittedName>
</protein>
<sequence>MTLCRMIVQIPGLAQPISLSLSSAPSTGSSTAASVLNAANNAAAGGSTGHHQTTSLLVSVPVSNAGAGGNQLNTLNAAGNAGTTAGATGTATVGSAAANILGANSQTTTQTVVLANPQTSVGGSSLLSLPIGKLYGRIQRNGGSNVECHTAAQIVTSGMKGLGQQSIRAATPLTVNTGQPGQQIQLLNISQRPRSGQLPVVSSVTTPITAKQIAARVAAQQRSMSGSTLKIATPITATHHNQQLGQTLNVTTNAAPNQLVMTTKQLHLKLQQQQQQHQQQQAQQIITTANQPAATQIHIQQHQQLAQAQQQLQQQVQVQQQQQQQQQQAQQITINNSVVSSLPLPTITPPPQLTHHQSVVNALASKHRRRSAADLNK</sequence>
<dbReference type="AlphaFoldDB" id="A0A903TL31"/>
<accession>A0A903TL31</accession>
<keyword evidence="3" id="KW-1185">Reference proteome</keyword>
<proteinExistence type="predicted"/>
<reference evidence="2" key="2">
    <citation type="submission" date="2022-10" db="UniProtKB">
        <authorList>
            <consortium name="EnsemblMetazoa"/>
        </authorList>
    </citation>
    <scope>IDENTIFICATION</scope>
    <source>
        <strain evidence="2">LVP_AGWG</strain>
    </source>
</reference>
<feature type="coiled-coil region" evidence="1">
    <location>
        <begin position="263"/>
        <end position="329"/>
    </location>
</feature>
<dbReference type="Proteomes" id="UP000008820">
    <property type="component" value="Chromosome 3"/>
</dbReference>
<dbReference type="OrthoDB" id="1932706at2759"/>
<name>A0A903TL31_AEDAE</name>
<keyword evidence="1" id="KW-0175">Coiled coil</keyword>
<organism evidence="2 3">
    <name type="scientific">Aedes aegypti</name>
    <name type="common">Yellowfever mosquito</name>
    <name type="synonym">Culex aegypti</name>
    <dbReference type="NCBI Taxonomy" id="7159"/>
    <lineage>
        <taxon>Eukaryota</taxon>
        <taxon>Metazoa</taxon>
        <taxon>Ecdysozoa</taxon>
        <taxon>Arthropoda</taxon>
        <taxon>Hexapoda</taxon>
        <taxon>Insecta</taxon>
        <taxon>Pterygota</taxon>
        <taxon>Neoptera</taxon>
        <taxon>Endopterygota</taxon>
        <taxon>Diptera</taxon>
        <taxon>Nematocera</taxon>
        <taxon>Culicoidea</taxon>
        <taxon>Culicidae</taxon>
        <taxon>Culicinae</taxon>
        <taxon>Aedini</taxon>
        <taxon>Aedes</taxon>
        <taxon>Stegomyia</taxon>
    </lineage>
</organism>
<evidence type="ECO:0000313" key="3">
    <source>
        <dbReference type="Proteomes" id="UP000008820"/>
    </source>
</evidence>
<evidence type="ECO:0000256" key="1">
    <source>
        <dbReference type="SAM" id="Coils"/>
    </source>
</evidence>
<evidence type="ECO:0000313" key="2">
    <source>
        <dbReference type="EnsemblMetazoa" id="AAEL000397-PC"/>
    </source>
</evidence>
<reference evidence="2 3" key="1">
    <citation type="submission" date="2017-06" db="EMBL/GenBank/DDBJ databases">
        <title>Aedes aegypti genome working group (AGWG) sequencing and assembly.</title>
        <authorList>
            <consortium name="Aedes aegypti Genome Working Group (AGWG)"/>
            <person name="Matthews B.J."/>
        </authorList>
    </citation>
    <scope>NUCLEOTIDE SEQUENCE [LARGE SCALE GENOMIC DNA]</scope>
    <source>
        <strain evidence="2 3">LVP_AGWG</strain>
    </source>
</reference>
<gene>
    <name evidence="2" type="primary">5576322</name>
</gene>
<dbReference type="EnsemblMetazoa" id="AAEL000397-RC">
    <property type="protein sequence ID" value="AAEL000397-PC"/>
    <property type="gene ID" value="AAEL000397"/>
</dbReference>